<accession>A0A368FQI8</accession>
<sequence>MRCIIVTPDRPSHDIADVLTALDAQVIRTNNGKAPDSPDSHYAYAKILAKGIPNSYFLDENVCGANALTHYETTANEIATALKNKVDIIVVPVRTGAALTGISKYFKQHHPSTKVYGVRSHDSAYPTIPELSTGDLPSVADFSDVTGMEVVCAKEAFLMTRRLIREEGLMVGPSSGAATCAALKVPLFLLMPWFRANFRHFFLLKRSCANNLQE</sequence>
<name>A0A368FQI8_ANCCA</name>
<organism evidence="2 3">
    <name type="scientific">Ancylostoma caninum</name>
    <name type="common">Dog hookworm</name>
    <dbReference type="NCBI Taxonomy" id="29170"/>
    <lineage>
        <taxon>Eukaryota</taxon>
        <taxon>Metazoa</taxon>
        <taxon>Ecdysozoa</taxon>
        <taxon>Nematoda</taxon>
        <taxon>Chromadorea</taxon>
        <taxon>Rhabditida</taxon>
        <taxon>Rhabditina</taxon>
        <taxon>Rhabditomorpha</taxon>
        <taxon>Strongyloidea</taxon>
        <taxon>Ancylostomatidae</taxon>
        <taxon>Ancylostomatinae</taxon>
        <taxon>Ancylostoma</taxon>
    </lineage>
</organism>
<protein>
    <submittedName>
        <fullName evidence="2">Pyridoxal-phosphate dependent protein</fullName>
    </submittedName>
</protein>
<dbReference type="InterPro" id="IPR001926">
    <property type="entry name" value="TrpB-like_PALP"/>
</dbReference>
<dbReference type="Proteomes" id="UP000252519">
    <property type="component" value="Unassembled WGS sequence"/>
</dbReference>
<feature type="domain" description="Tryptophan synthase beta chain-like PALP" evidence="1">
    <location>
        <begin position="1"/>
        <end position="183"/>
    </location>
</feature>
<dbReference type="Gene3D" id="3.40.50.1100">
    <property type="match status" value="2"/>
</dbReference>
<evidence type="ECO:0000313" key="3">
    <source>
        <dbReference type="Proteomes" id="UP000252519"/>
    </source>
</evidence>
<dbReference type="SUPFAM" id="SSF53686">
    <property type="entry name" value="Tryptophan synthase beta subunit-like PLP-dependent enzymes"/>
    <property type="match status" value="1"/>
</dbReference>
<dbReference type="GO" id="GO:0019344">
    <property type="term" value="P:cysteine biosynthetic process"/>
    <property type="evidence" value="ECO:0007669"/>
    <property type="project" value="UniProtKB-ARBA"/>
</dbReference>
<keyword evidence="3" id="KW-1185">Reference proteome</keyword>
<dbReference type="InterPro" id="IPR050214">
    <property type="entry name" value="Cys_Synth/Cystath_Beta-Synth"/>
</dbReference>
<dbReference type="AlphaFoldDB" id="A0A368FQI8"/>
<dbReference type="Pfam" id="PF00291">
    <property type="entry name" value="PALP"/>
    <property type="match status" value="1"/>
</dbReference>
<comment type="caution">
    <text evidence="2">The sequence shown here is derived from an EMBL/GenBank/DDBJ whole genome shotgun (WGS) entry which is preliminary data.</text>
</comment>
<dbReference type="EMBL" id="JOJR01000796">
    <property type="protein sequence ID" value="RCN34332.1"/>
    <property type="molecule type" value="Genomic_DNA"/>
</dbReference>
<gene>
    <name evidence="2" type="ORF">ANCCAN_19832</name>
</gene>
<evidence type="ECO:0000313" key="2">
    <source>
        <dbReference type="EMBL" id="RCN34332.1"/>
    </source>
</evidence>
<dbReference type="OrthoDB" id="728at2759"/>
<reference evidence="2 3" key="1">
    <citation type="submission" date="2014-10" db="EMBL/GenBank/DDBJ databases">
        <title>Draft genome of the hookworm Ancylostoma caninum.</title>
        <authorList>
            <person name="Mitreva M."/>
        </authorList>
    </citation>
    <scope>NUCLEOTIDE SEQUENCE [LARGE SCALE GENOMIC DNA]</scope>
    <source>
        <strain evidence="2 3">Baltimore</strain>
    </source>
</reference>
<evidence type="ECO:0000259" key="1">
    <source>
        <dbReference type="Pfam" id="PF00291"/>
    </source>
</evidence>
<dbReference type="PANTHER" id="PTHR10314">
    <property type="entry name" value="CYSTATHIONINE BETA-SYNTHASE"/>
    <property type="match status" value="1"/>
</dbReference>
<dbReference type="STRING" id="29170.A0A368FQI8"/>
<dbReference type="InterPro" id="IPR036052">
    <property type="entry name" value="TrpB-like_PALP_sf"/>
</dbReference>
<proteinExistence type="predicted"/>